<protein>
    <submittedName>
        <fullName evidence="1">Uncharacterized protein</fullName>
    </submittedName>
</protein>
<evidence type="ECO:0000313" key="1">
    <source>
        <dbReference type="EMBL" id="KAF0926601.1"/>
    </source>
</evidence>
<evidence type="ECO:0000313" key="2">
    <source>
        <dbReference type="Proteomes" id="UP000479710"/>
    </source>
</evidence>
<name>A0A6G1EPQ7_9ORYZ</name>
<sequence length="181" mass="20023">MATSQSTEFGTTRTRVRADDMENMEALDRAGRELFLRIVLAFHDARWRLPPPTVAALVRGELGPGLTVGLLDPAVWRSLDAMPTFLTFLFPWLDDGDARVYLCLANGDPLAAACLVAECREAKSVGFANVETALRCAVMAAKHPDPGFLFDGWGKARPLQDCMEIPWRRAASRCHEAPHDR</sequence>
<comment type="caution">
    <text evidence="1">The sequence shown here is derived from an EMBL/GenBank/DDBJ whole genome shotgun (WGS) entry which is preliminary data.</text>
</comment>
<organism evidence="1 2">
    <name type="scientific">Oryza meyeriana var. granulata</name>
    <dbReference type="NCBI Taxonomy" id="110450"/>
    <lineage>
        <taxon>Eukaryota</taxon>
        <taxon>Viridiplantae</taxon>
        <taxon>Streptophyta</taxon>
        <taxon>Embryophyta</taxon>
        <taxon>Tracheophyta</taxon>
        <taxon>Spermatophyta</taxon>
        <taxon>Magnoliopsida</taxon>
        <taxon>Liliopsida</taxon>
        <taxon>Poales</taxon>
        <taxon>Poaceae</taxon>
        <taxon>BOP clade</taxon>
        <taxon>Oryzoideae</taxon>
        <taxon>Oryzeae</taxon>
        <taxon>Oryzinae</taxon>
        <taxon>Oryza</taxon>
        <taxon>Oryza meyeriana</taxon>
    </lineage>
</organism>
<gene>
    <name evidence="1" type="ORF">E2562_026986</name>
</gene>
<dbReference type="PANTHER" id="PTHR33120">
    <property type="entry name" value="EXPRESSED PROTEIN-RELATED"/>
    <property type="match status" value="1"/>
</dbReference>
<dbReference type="EMBL" id="SPHZ02000003">
    <property type="protein sequence ID" value="KAF0926601.1"/>
    <property type="molecule type" value="Genomic_DNA"/>
</dbReference>
<dbReference type="AlphaFoldDB" id="A0A6G1EPQ7"/>
<dbReference type="Proteomes" id="UP000479710">
    <property type="component" value="Unassembled WGS sequence"/>
</dbReference>
<keyword evidence="2" id="KW-1185">Reference proteome</keyword>
<reference evidence="1 2" key="1">
    <citation type="submission" date="2019-11" db="EMBL/GenBank/DDBJ databases">
        <title>Whole genome sequence of Oryza granulata.</title>
        <authorList>
            <person name="Li W."/>
        </authorList>
    </citation>
    <scope>NUCLEOTIDE SEQUENCE [LARGE SCALE GENOMIC DNA]</scope>
    <source>
        <strain evidence="2">cv. Menghai</strain>
        <tissue evidence="1">Leaf</tissue>
    </source>
</reference>
<proteinExistence type="predicted"/>
<accession>A0A6G1EPQ7</accession>
<dbReference type="PANTHER" id="PTHR33120:SF57">
    <property type="entry name" value="PIR2-LIKE HELICAL DOMAIN-CONTAINING PROTEIN"/>
    <property type="match status" value="1"/>
</dbReference>